<dbReference type="Pfam" id="PF00317">
    <property type="entry name" value="Ribonuc_red_lgN"/>
    <property type="match status" value="1"/>
</dbReference>
<evidence type="ECO:0000256" key="3">
    <source>
        <dbReference type="ARBA" id="ARBA00009303"/>
    </source>
</evidence>
<dbReference type="PANTHER" id="PTHR11573:SF6">
    <property type="entry name" value="RIBONUCLEOSIDE-DIPHOSPHATE REDUCTASE LARGE SUBUNIT"/>
    <property type="match status" value="1"/>
</dbReference>
<comment type="cofactor">
    <cofactor evidence="1">
        <name>dipyrromethane</name>
        <dbReference type="ChEBI" id="CHEBI:60342"/>
    </cofactor>
</comment>
<evidence type="ECO:0000256" key="9">
    <source>
        <dbReference type="ARBA" id="ARBA00023116"/>
    </source>
</evidence>
<dbReference type="AlphaFoldDB" id="A0A813J695"/>
<evidence type="ECO:0000256" key="4">
    <source>
        <dbReference type="ARBA" id="ARBA00010406"/>
    </source>
</evidence>
<dbReference type="UniPathway" id="UPA00326"/>
<evidence type="ECO:0000256" key="2">
    <source>
        <dbReference type="ARBA" id="ARBA00005638"/>
    </source>
</evidence>
<dbReference type="InterPro" id="IPR036453">
    <property type="entry name" value="GluRdtase_dimer_dom_sf"/>
</dbReference>
<keyword evidence="6 11" id="KW-0547">Nucleotide-binding</keyword>
<dbReference type="Proteomes" id="UP000626109">
    <property type="component" value="Unassembled WGS sequence"/>
</dbReference>
<evidence type="ECO:0000256" key="6">
    <source>
        <dbReference type="ARBA" id="ARBA00022741"/>
    </source>
</evidence>
<dbReference type="Gene3D" id="3.20.70.20">
    <property type="match status" value="3"/>
</dbReference>
<dbReference type="SUPFAM" id="SSF69075">
    <property type="entry name" value="Glutamyl tRNA-reductase dimerization domain"/>
    <property type="match status" value="1"/>
</dbReference>
<dbReference type="GO" id="GO:0004748">
    <property type="term" value="F:ribonucleoside-diphosphate reductase activity, thioredoxin disulfide as acceptor"/>
    <property type="evidence" value="ECO:0007669"/>
    <property type="project" value="UniProtKB-EC"/>
</dbReference>
<evidence type="ECO:0000313" key="15">
    <source>
        <dbReference type="Proteomes" id="UP000626109"/>
    </source>
</evidence>
<dbReference type="InterPro" id="IPR008926">
    <property type="entry name" value="RNR_R1-su_N"/>
</dbReference>
<dbReference type="SUPFAM" id="SSF47240">
    <property type="entry name" value="Ferritin-like"/>
    <property type="match status" value="1"/>
</dbReference>
<keyword evidence="10" id="KW-0627">Porphyrin biosynthesis</keyword>
<feature type="non-terminal residue" evidence="14">
    <location>
        <position position="1"/>
    </location>
</feature>
<comment type="similarity">
    <text evidence="3">Belongs to the ribonucleoside diphosphate reductase small chain family.</text>
</comment>
<dbReference type="GO" id="GO:0008883">
    <property type="term" value="F:glutamyl-tRNA reductase activity"/>
    <property type="evidence" value="ECO:0007669"/>
    <property type="project" value="InterPro"/>
</dbReference>
<dbReference type="Gene3D" id="3.30.160.40">
    <property type="entry name" value="Porphobilinogen deaminase, C-terminal domain"/>
    <property type="match status" value="1"/>
</dbReference>
<dbReference type="InterPro" id="IPR009078">
    <property type="entry name" value="Ferritin-like_SF"/>
</dbReference>
<dbReference type="PRINTS" id="PR00151">
    <property type="entry name" value="PORPHBDMNASE"/>
</dbReference>
<dbReference type="Pfam" id="PF03477">
    <property type="entry name" value="ATP-cone"/>
    <property type="match status" value="1"/>
</dbReference>
<dbReference type="GO" id="GO:0009263">
    <property type="term" value="P:deoxyribonucleotide biosynthetic process"/>
    <property type="evidence" value="ECO:0007669"/>
    <property type="project" value="UniProtKB-KW"/>
</dbReference>
<dbReference type="InterPro" id="IPR013509">
    <property type="entry name" value="RNR_lsu_N"/>
</dbReference>
<dbReference type="Gene3D" id="3.40.190.10">
    <property type="entry name" value="Periplasmic binding protein-like II"/>
    <property type="match status" value="2"/>
</dbReference>
<dbReference type="PROSITE" id="PS51161">
    <property type="entry name" value="ATP_CONE"/>
    <property type="match status" value="1"/>
</dbReference>
<dbReference type="Pfam" id="PF02867">
    <property type="entry name" value="Ribonuc_red_lgC"/>
    <property type="match status" value="4"/>
</dbReference>
<dbReference type="EC" id="1.17.4.1" evidence="12"/>
<comment type="catalytic activity">
    <reaction evidence="12">
        <text>a 2'-deoxyribonucleoside 5'-diphosphate + [thioredoxin]-disulfide + H2O = a ribonucleoside 5'-diphosphate + [thioredoxin]-dithiol</text>
        <dbReference type="Rhea" id="RHEA:23252"/>
        <dbReference type="Rhea" id="RHEA-COMP:10698"/>
        <dbReference type="Rhea" id="RHEA-COMP:10700"/>
        <dbReference type="ChEBI" id="CHEBI:15377"/>
        <dbReference type="ChEBI" id="CHEBI:29950"/>
        <dbReference type="ChEBI" id="CHEBI:50058"/>
        <dbReference type="ChEBI" id="CHEBI:57930"/>
        <dbReference type="ChEBI" id="CHEBI:73316"/>
        <dbReference type="EC" id="1.17.4.1"/>
    </reaction>
</comment>
<comment type="similarity">
    <text evidence="2">Belongs to the HMBS family.</text>
</comment>
<dbReference type="CDD" id="cd01049">
    <property type="entry name" value="RNRR2"/>
    <property type="match status" value="1"/>
</dbReference>
<sequence>AEWALNWIDNGCFAERLIAFAAVEGMHCDFACLLYNDHIVNKLPKERVKKIIVDAVNIEKEFVTDALPVKLIGMNADLMAQYIEFVADRLLVELGNEKVYNATNPFDFMDMISLQGKSNFFEVRVGEYQKASVSNTSAEDKRGRREAIKFDKITARIKKLCYGLHPAVDPIEIAKKVINGLYEGVTTSELDNLAAEVAATNTVKHPDYALLASRIAVSNLHKNTQKCFSDAMKALYEYVDPKTGEPAALLADDVHEIIEKNKDILDSAIIYDRDFRYDFFGFKTLERSYLLKLNGKVGERPQQMIMRVSIGIHKEDIDAAIETYHKMSEGWFTHATPTLFNAGTPKPQMSSCFLLTMKKDSIDGIYDTLKQCAQISQSAGGIGLSIHDIRAKGLYKRKAQGSFAIYLEPCHADVFDFLDMRKNHGKEEMRARDLFYALWMPDLFMKRVEENGEWTLMCPHECPGLSDCYGEEFEKLYTKYEKEGKGRKTIKAQELWFKVLEAQIETGNPYILYKDAANEKSNQKNLGTIKSSNLCTEIIEYTAPDEVAVCNLASVALPKFVIDGKFDHDKLFEVSYLITKNLNRIIDNNFYPVPEARNSNMRHRPIGLECKDLAKEDGPYETYEGSPVSQGILQFDMWNENPSDRWEWDILREEIKEHGHLLRDLVKLDLWDEDMRQKLMAANGSALYKTAWEISQKAIIDMAADRGAFICQSQSLNIFMESANFAKLTSMHFYGWKKGLKTGIYYLRTRAAAMARFLSKHGYKNIAIFNRTESRAKELAAQVGARGYGLDQLPNYQEGFDVLIACTGSGNTVVSRDLFDHLCGEETSGKVLIDLAIPADIEASVFDRTDLRLTHINIEELRITAEKNLHERSQEISKCEEIVEEGIAEFEQIHKERVVELAMREIPRKVKEIREKAMTTVYAKEIESLDPQSKEVLNKVISYLEKKYISVPMKMAREARHIKSKLEGLGHAVEIKIIKTQGDIIQHLSFDKMEGKGFFTKELEKELLEETIDLAVHSFKDLETNFPEGLTIAAVTDRANPRDVLLIRKANVDTSQKWDLKENPLVGTSSARRKIQLMKHRPDVRIDDIRGNVPTRVNKLRDGMFDAIVLAKAGLDRLEHDVSDLHVHVFDPTEFIPAPAQGALAMQIREDDVRMKEVMVKINREDIATTTSIERRVLNLFEGGCQMPLGAYCVRAANGTFELRAVMAETVQHSPVEVIVTGTDPEKLAQEAVAQLKSKALEGIS</sequence>
<evidence type="ECO:0000256" key="10">
    <source>
        <dbReference type="ARBA" id="ARBA00023244"/>
    </source>
</evidence>
<protein>
    <recommendedName>
        <fullName evidence="12">Ribonucleoside-diphosphate reductase</fullName>
        <ecNumber evidence="12">1.17.4.1</ecNumber>
    </recommendedName>
</protein>
<dbReference type="Gene3D" id="1.10.620.20">
    <property type="entry name" value="Ribonucleotide Reductase, subunit A"/>
    <property type="match status" value="1"/>
</dbReference>
<dbReference type="InterPro" id="IPR039718">
    <property type="entry name" value="Rrm1"/>
</dbReference>
<proteinExistence type="inferred from homology"/>
<keyword evidence="8 12" id="KW-0560">Oxidoreductase</keyword>
<comment type="function">
    <text evidence="12">Provides the precursors necessary for DNA synthesis. Catalyzes the biosynthesis of deoxyribonucleotides from the corresponding ribonucleotides.</text>
</comment>
<feature type="domain" description="ATP-cone" evidence="13">
    <location>
        <begin position="137"/>
        <end position="226"/>
    </location>
</feature>
<dbReference type="SUPFAM" id="SSF54782">
    <property type="entry name" value="Porphobilinogen deaminase (hydroxymethylbilane synthase), C-terminal domain"/>
    <property type="match status" value="1"/>
</dbReference>
<evidence type="ECO:0000256" key="5">
    <source>
        <dbReference type="ARBA" id="ARBA00022679"/>
    </source>
</evidence>
<keyword evidence="7 11" id="KW-0067">ATP-binding</keyword>
<name>A0A813J695_POLGL</name>
<dbReference type="InterPro" id="IPR006151">
    <property type="entry name" value="Shikm_DH/Glu-tRNA_Rdtase"/>
</dbReference>
<dbReference type="InterPro" id="IPR036803">
    <property type="entry name" value="Porphobilinogen_deaminase_C_sf"/>
</dbReference>
<dbReference type="GO" id="GO:0050661">
    <property type="term" value="F:NADP binding"/>
    <property type="evidence" value="ECO:0007669"/>
    <property type="project" value="InterPro"/>
</dbReference>
<comment type="caution">
    <text evidence="14">The sequence shown here is derived from an EMBL/GenBank/DDBJ whole genome shotgun (WGS) entry which is preliminary data.</text>
</comment>
<keyword evidence="9 12" id="KW-0215">Deoxyribonucleotide synthesis</keyword>
<dbReference type="GO" id="GO:0005524">
    <property type="term" value="F:ATP binding"/>
    <property type="evidence" value="ECO:0007669"/>
    <property type="project" value="UniProtKB-UniRule"/>
</dbReference>
<dbReference type="SUPFAM" id="SSF48168">
    <property type="entry name" value="R1 subunit of ribonucleotide reductase, N-terminal domain"/>
    <property type="match status" value="1"/>
</dbReference>
<dbReference type="InterPro" id="IPR012348">
    <property type="entry name" value="RNR-like"/>
</dbReference>
<evidence type="ECO:0000259" key="13">
    <source>
        <dbReference type="PROSITE" id="PS51161"/>
    </source>
</evidence>
<dbReference type="SUPFAM" id="SSF53850">
    <property type="entry name" value="Periplasmic binding protein-like II"/>
    <property type="match status" value="1"/>
</dbReference>
<reference evidence="14" key="1">
    <citation type="submission" date="2021-02" db="EMBL/GenBank/DDBJ databases">
        <authorList>
            <person name="Dougan E. K."/>
            <person name="Rhodes N."/>
            <person name="Thang M."/>
            <person name="Chan C."/>
        </authorList>
    </citation>
    <scope>NUCLEOTIDE SEQUENCE</scope>
</reference>
<dbReference type="InterPro" id="IPR000788">
    <property type="entry name" value="RNR_lg_C"/>
</dbReference>
<dbReference type="Pfam" id="PF01379">
    <property type="entry name" value="Porphobil_deam"/>
    <property type="match status" value="1"/>
</dbReference>
<organism evidence="14 15">
    <name type="scientific">Polarella glacialis</name>
    <name type="common">Dinoflagellate</name>
    <dbReference type="NCBI Taxonomy" id="89957"/>
    <lineage>
        <taxon>Eukaryota</taxon>
        <taxon>Sar</taxon>
        <taxon>Alveolata</taxon>
        <taxon>Dinophyceae</taxon>
        <taxon>Suessiales</taxon>
        <taxon>Suessiaceae</taxon>
        <taxon>Polarella</taxon>
    </lineage>
</organism>
<dbReference type="EMBL" id="CAJNNW010020342">
    <property type="protein sequence ID" value="CAE8666096.1"/>
    <property type="molecule type" value="Genomic_DNA"/>
</dbReference>
<dbReference type="InterPro" id="IPR022417">
    <property type="entry name" value="Porphobilin_deaminase_N"/>
</dbReference>
<dbReference type="PANTHER" id="PTHR11573">
    <property type="entry name" value="RIBONUCLEOSIDE-DIPHOSPHATE REDUCTASE LARGE CHAIN"/>
    <property type="match status" value="1"/>
</dbReference>
<dbReference type="InterPro" id="IPR000358">
    <property type="entry name" value="RNR_small_fam"/>
</dbReference>
<dbReference type="InterPro" id="IPR022418">
    <property type="entry name" value="Porphobilinogen_deaminase_C"/>
</dbReference>
<dbReference type="InterPro" id="IPR033909">
    <property type="entry name" value="RNR_small"/>
</dbReference>
<dbReference type="Pfam" id="PF00268">
    <property type="entry name" value="Ribonuc_red_sm"/>
    <property type="match status" value="1"/>
</dbReference>
<dbReference type="GO" id="GO:0006779">
    <property type="term" value="P:porphyrin-containing compound biosynthetic process"/>
    <property type="evidence" value="ECO:0007669"/>
    <property type="project" value="UniProtKB-KW"/>
</dbReference>
<dbReference type="FunFam" id="3.40.190.10:FF:000005">
    <property type="entry name" value="Porphobilinogen deaminase"/>
    <property type="match status" value="1"/>
</dbReference>
<dbReference type="InterPro" id="IPR036291">
    <property type="entry name" value="NAD(P)-bd_dom_sf"/>
</dbReference>
<dbReference type="SUPFAM" id="SSF51735">
    <property type="entry name" value="NAD(P)-binding Rossmann-fold domains"/>
    <property type="match status" value="1"/>
</dbReference>
<evidence type="ECO:0000256" key="11">
    <source>
        <dbReference type="PROSITE-ProRule" id="PRU00492"/>
    </source>
</evidence>
<dbReference type="Gene3D" id="3.40.50.720">
    <property type="entry name" value="NAD(P)-binding Rossmann-like Domain"/>
    <property type="match status" value="1"/>
</dbReference>
<dbReference type="Pfam" id="PF01488">
    <property type="entry name" value="Shikimate_DH"/>
    <property type="match status" value="1"/>
</dbReference>
<gene>
    <name evidence="14" type="ORF">PGLA2088_LOCUS16147</name>
</gene>
<dbReference type="InterPro" id="IPR005144">
    <property type="entry name" value="ATP-cone_dom"/>
</dbReference>
<dbReference type="GO" id="GO:0005971">
    <property type="term" value="C:ribonucleoside-diphosphate reductase complex"/>
    <property type="evidence" value="ECO:0007669"/>
    <property type="project" value="TreeGrafter"/>
</dbReference>
<evidence type="ECO:0000313" key="14">
    <source>
        <dbReference type="EMBL" id="CAE8666096.1"/>
    </source>
</evidence>
<dbReference type="InterPro" id="IPR000860">
    <property type="entry name" value="HemC"/>
</dbReference>
<comment type="similarity">
    <text evidence="4 12">Belongs to the ribonucleoside diphosphate reductase large chain family.</text>
</comment>
<dbReference type="NCBIfam" id="TIGR00212">
    <property type="entry name" value="hemC"/>
    <property type="match status" value="1"/>
</dbReference>
<dbReference type="FunFam" id="3.20.70.20:FF:000041">
    <property type="entry name" value="Ribonucleotide reductase catalytic subunit M1"/>
    <property type="match status" value="1"/>
</dbReference>
<evidence type="ECO:0000256" key="12">
    <source>
        <dbReference type="RuleBase" id="RU003410"/>
    </source>
</evidence>
<dbReference type="GO" id="GO:0004418">
    <property type="term" value="F:hydroxymethylbilane synthase activity"/>
    <property type="evidence" value="ECO:0007669"/>
    <property type="project" value="InterPro"/>
</dbReference>
<evidence type="ECO:0000256" key="1">
    <source>
        <dbReference type="ARBA" id="ARBA00001916"/>
    </source>
</evidence>
<keyword evidence="5" id="KW-0808">Transferase</keyword>
<accession>A0A813J695</accession>
<evidence type="ECO:0000256" key="8">
    <source>
        <dbReference type="ARBA" id="ARBA00023002"/>
    </source>
</evidence>
<evidence type="ECO:0000256" key="7">
    <source>
        <dbReference type="ARBA" id="ARBA00022840"/>
    </source>
</evidence>
<dbReference type="Pfam" id="PF03900">
    <property type="entry name" value="Porphobil_deamC"/>
    <property type="match status" value="1"/>
</dbReference>
<dbReference type="SUPFAM" id="SSF51998">
    <property type="entry name" value="PFL-like glycyl radical enzymes"/>
    <property type="match status" value="1"/>
</dbReference>